<sequence length="99" mass="12017">MYVKKQTTEHKWKKTIFAARHKIQQEFPNYCKTNYEKQIEKIASEMHYCRLKLTDNVHKLFLTRFIETERLVSFLCTLRFEVEAYKGQVKRVPSVNFNP</sequence>
<organism evidence="1 2">
    <name type="scientific">Potamilus streckersoni</name>
    <dbReference type="NCBI Taxonomy" id="2493646"/>
    <lineage>
        <taxon>Eukaryota</taxon>
        <taxon>Metazoa</taxon>
        <taxon>Spiralia</taxon>
        <taxon>Lophotrochozoa</taxon>
        <taxon>Mollusca</taxon>
        <taxon>Bivalvia</taxon>
        <taxon>Autobranchia</taxon>
        <taxon>Heteroconchia</taxon>
        <taxon>Palaeoheterodonta</taxon>
        <taxon>Unionida</taxon>
        <taxon>Unionoidea</taxon>
        <taxon>Unionidae</taxon>
        <taxon>Ambleminae</taxon>
        <taxon>Lampsilini</taxon>
        <taxon>Potamilus</taxon>
    </lineage>
</organism>
<comment type="caution">
    <text evidence="1">The sequence shown here is derived from an EMBL/GenBank/DDBJ whole genome shotgun (WGS) entry which is preliminary data.</text>
</comment>
<proteinExistence type="predicted"/>
<reference evidence="1" key="2">
    <citation type="journal article" date="2021" name="Genome Biol. Evol.">
        <title>Developing a high-quality reference genome for a parasitic bivalve with doubly uniparental inheritance (Bivalvia: Unionida).</title>
        <authorList>
            <person name="Smith C.H."/>
        </authorList>
    </citation>
    <scope>NUCLEOTIDE SEQUENCE</scope>
    <source>
        <strain evidence="1">CHS0354</strain>
        <tissue evidence="1">Mantle</tissue>
    </source>
</reference>
<evidence type="ECO:0000313" key="2">
    <source>
        <dbReference type="Proteomes" id="UP001195483"/>
    </source>
</evidence>
<gene>
    <name evidence="1" type="ORF">CHS0354_010027</name>
</gene>
<keyword evidence="2" id="KW-1185">Reference proteome</keyword>
<dbReference type="Proteomes" id="UP001195483">
    <property type="component" value="Unassembled WGS sequence"/>
</dbReference>
<name>A0AAE0SCG5_9BIVA</name>
<evidence type="ECO:0000313" key="1">
    <source>
        <dbReference type="EMBL" id="KAK3589376.1"/>
    </source>
</evidence>
<accession>A0AAE0SCG5</accession>
<dbReference type="EMBL" id="JAEAOA010000631">
    <property type="protein sequence ID" value="KAK3589376.1"/>
    <property type="molecule type" value="Genomic_DNA"/>
</dbReference>
<reference evidence="1" key="1">
    <citation type="journal article" date="2021" name="Genome Biol. Evol.">
        <title>A High-Quality Reference Genome for a Parasitic Bivalve with Doubly Uniparental Inheritance (Bivalvia: Unionida).</title>
        <authorList>
            <person name="Smith C.H."/>
        </authorList>
    </citation>
    <scope>NUCLEOTIDE SEQUENCE</scope>
    <source>
        <strain evidence="1">CHS0354</strain>
    </source>
</reference>
<dbReference type="AlphaFoldDB" id="A0AAE0SCG5"/>
<protein>
    <submittedName>
        <fullName evidence="1">Uncharacterized protein</fullName>
    </submittedName>
</protein>
<reference evidence="1" key="3">
    <citation type="submission" date="2023-05" db="EMBL/GenBank/DDBJ databases">
        <authorList>
            <person name="Smith C.H."/>
        </authorList>
    </citation>
    <scope>NUCLEOTIDE SEQUENCE</scope>
    <source>
        <strain evidence="1">CHS0354</strain>
        <tissue evidence="1">Mantle</tissue>
    </source>
</reference>